<gene>
    <name evidence="2" type="ORF">AVDCRST_MAG48-239</name>
</gene>
<keyword evidence="2" id="KW-0687">Ribonucleoprotein</keyword>
<feature type="region of interest" description="Disordered" evidence="1">
    <location>
        <begin position="1"/>
        <end position="69"/>
    </location>
</feature>
<protein>
    <submittedName>
        <fullName evidence="2">LSU ribosomal protein L31p @ LSU ribosomal protein L31p, zinc-dependent</fullName>
    </submittedName>
</protein>
<feature type="non-terminal residue" evidence="2">
    <location>
        <position position="69"/>
    </location>
</feature>
<sequence>EGEHPPDLRGDPGDLHLRQHVHHPQHRDQRHHARRRLLGLPPLLHRQAEDPRHRWPRRPLREAVRQEGL</sequence>
<accession>A0A6J4JU99</accession>
<feature type="non-terminal residue" evidence="2">
    <location>
        <position position="1"/>
    </location>
</feature>
<keyword evidence="2" id="KW-0689">Ribosomal protein</keyword>
<feature type="compositionally biased region" description="Basic residues" evidence="1">
    <location>
        <begin position="18"/>
        <end position="37"/>
    </location>
</feature>
<dbReference type="GO" id="GO:0005840">
    <property type="term" value="C:ribosome"/>
    <property type="evidence" value="ECO:0007669"/>
    <property type="project" value="UniProtKB-KW"/>
</dbReference>
<evidence type="ECO:0000313" key="2">
    <source>
        <dbReference type="EMBL" id="CAA9287437.1"/>
    </source>
</evidence>
<organism evidence="2">
    <name type="scientific">uncultured Friedmanniella sp</name>
    <dbReference type="NCBI Taxonomy" id="335381"/>
    <lineage>
        <taxon>Bacteria</taxon>
        <taxon>Bacillati</taxon>
        <taxon>Actinomycetota</taxon>
        <taxon>Actinomycetes</taxon>
        <taxon>Propionibacteriales</taxon>
        <taxon>Nocardioidaceae</taxon>
        <taxon>Friedmanniella</taxon>
        <taxon>environmental samples</taxon>
    </lineage>
</organism>
<feature type="compositionally biased region" description="Basic and acidic residues" evidence="1">
    <location>
        <begin position="1"/>
        <end position="17"/>
    </location>
</feature>
<evidence type="ECO:0000256" key="1">
    <source>
        <dbReference type="SAM" id="MobiDB-lite"/>
    </source>
</evidence>
<dbReference type="AlphaFoldDB" id="A0A6J4JU99"/>
<proteinExistence type="predicted"/>
<reference evidence="2" key="1">
    <citation type="submission" date="2020-02" db="EMBL/GenBank/DDBJ databases">
        <authorList>
            <person name="Meier V. D."/>
        </authorList>
    </citation>
    <scope>NUCLEOTIDE SEQUENCE</scope>
    <source>
        <strain evidence="2">AVDCRST_MAG48</strain>
    </source>
</reference>
<feature type="compositionally biased region" description="Basic and acidic residues" evidence="1">
    <location>
        <begin position="46"/>
        <end position="69"/>
    </location>
</feature>
<name>A0A6J4JU99_9ACTN</name>
<dbReference type="EMBL" id="CADCTS010000036">
    <property type="protein sequence ID" value="CAA9287437.1"/>
    <property type="molecule type" value="Genomic_DNA"/>
</dbReference>